<accession>A0ABR4ZU16</accession>
<organism evidence="1 2">
    <name type="scientific">Methylacidiphilum kamchatkense Kam1</name>
    <dbReference type="NCBI Taxonomy" id="1202785"/>
    <lineage>
        <taxon>Bacteria</taxon>
        <taxon>Pseudomonadati</taxon>
        <taxon>Verrucomicrobiota</taxon>
        <taxon>Methylacidiphilae</taxon>
        <taxon>Methylacidiphilales</taxon>
        <taxon>Methylacidiphilaceae</taxon>
        <taxon>Methylacidiphilum (ex Ratnadevi et al. 2023)</taxon>
    </lineage>
</organism>
<comment type="caution">
    <text evidence="1">The sequence shown here is derived from an EMBL/GenBank/DDBJ whole genome shotgun (WGS) entry which is preliminary data.</text>
</comment>
<evidence type="ECO:0000313" key="2">
    <source>
        <dbReference type="Proteomes" id="UP000031594"/>
    </source>
</evidence>
<keyword evidence="2" id="KW-1185">Reference proteome</keyword>
<protein>
    <recommendedName>
        <fullName evidence="3">Secreted protein</fullName>
    </recommendedName>
</protein>
<evidence type="ECO:0008006" key="3">
    <source>
        <dbReference type="Google" id="ProtNLM"/>
    </source>
</evidence>
<dbReference type="EMBL" id="JQNX01000013">
    <property type="protein sequence ID" value="KIE57747.1"/>
    <property type="molecule type" value="Genomic_DNA"/>
</dbReference>
<proteinExistence type="predicted"/>
<reference evidence="1 2" key="1">
    <citation type="submission" date="2014-08" db="EMBL/GenBank/DDBJ databases">
        <title>Methylacidiphilum kamchatkense strain Kam1 draft genome sequence.</title>
        <authorList>
            <person name="Birkeland N.-K."/>
            <person name="Erikstad H.A."/>
        </authorList>
    </citation>
    <scope>NUCLEOTIDE SEQUENCE [LARGE SCALE GENOMIC DNA]</scope>
    <source>
        <strain evidence="1 2">Kam1</strain>
    </source>
</reference>
<sequence length="91" mass="10433">MPSLLLPIQVPFLVVVEEEAVANHPTVHTIRSRKPLWTQFRPIKVLKVAWSVWQPPCFLFSIPSQARDEKAQGFCGCSSILMKLSFLEKRE</sequence>
<evidence type="ECO:0000313" key="1">
    <source>
        <dbReference type="EMBL" id="KIE57747.1"/>
    </source>
</evidence>
<dbReference type="Proteomes" id="UP000031594">
    <property type="component" value="Unassembled WGS sequence"/>
</dbReference>
<gene>
    <name evidence="1" type="ORF">A946_11470</name>
</gene>
<dbReference type="RefSeq" id="WP_039722288.1">
    <property type="nucleotide sequence ID" value="NZ_CP037899.1"/>
</dbReference>
<name>A0ABR4ZU16_9BACT</name>